<dbReference type="EMBL" id="FNVD01000003">
    <property type="protein sequence ID" value="SEF67102.1"/>
    <property type="molecule type" value="Genomic_DNA"/>
</dbReference>
<gene>
    <name evidence="6" type="ORF">SAMN05421751_10361</name>
</gene>
<dbReference type="SMART" id="SM00346">
    <property type="entry name" value="HTH_ICLR"/>
    <property type="match status" value="1"/>
</dbReference>
<protein>
    <submittedName>
        <fullName evidence="6">DNA-binding transcriptional regulator, IclR family</fullName>
    </submittedName>
</protein>
<dbReference type="Gene3D" id="1.10.10.10">
    <property type="entry name" value="Winged helix-like DNA-binding domain superfamily/Winged helix DNA-binding domain"/>
    <property type="match status" value="1"/>
</dbReference>
<dbReference type="PANTHER" id="PTHR30136:SF24">
    <property type="entry name" value="HTH-TYPE TRANSCRIPTIONAL REPRESSOR ALLR"/>
    <property type="match status" value="1"/>
</dbReference>
<dbReference type="PROSITE" id="PS51078">
    <property type="entry name" value="ICLR_ED"/>
    <property type="match status" value="1"/>
</dbReference>
<dbReference type="InterPro" id="IPR050707">
    <property type="entry name" value="HTH_MetabolicPath_Reg"/>
</dbReference>
<reference evidence="6 7" key="1">
    <citation type="submission" date="2016-10" db="EMBL/GenBank/DDBJ databases">
        <authorList>
            <person name="de Groot N.N."/>
        </authorList>
    </citation>
    <scope>NUCLEOTIDE SEQUENCE [LARGE SCALE GENOMIC DNA]</scope>
    <source>
        <strain evidence="6 7">DSM 23413</strain>
    </source>
</reference>
<dbReference type="InterPro" id="IPR036390">
    <property type="entry name" value="WH_DNA-bd_sf"/>
</dbReference>
<dbReference type="Pfam" id="PF01614">
    <property type="entry name" value="IclR_C"/>
    <property type="match status" value="1"/>
</dbReference>
<dbReference type="Pfam" id="PF09339">
    <property type="entry name" value="HTH_IclR"/>
    <property type="match status" value="1"/>
</dbReference>
<evidence type="ECO:0000256" key="3">
    <source>
        <dbReference type="ARBA" id="ARBA00023163"/>
    </source>
</evidence>
<dbReference type="GO" id="GO:0003700">
    <property type="term" value="F:DNA-binding transcription factor activity"/>
    <property type="evidence" value="ECO:0007669"/>
    <property type="project" value="TreeGrafter"/>
</dbReference>
<dbReference type="AlphaFoldDB" id="A0A1H5TW59"/>
<feature type="domain" description="HTH iclR-type" evidence="4">
    <location>
        <begin position="1"/>
        <end position="63"/>
    </location>
</feature>
<dbReference type="PROSITE" id="PS51077">
    <property type="entry name" value="HTH_ICLR"/>
    <property type="match status" value="1"/>
</dbReference>
<dbReference type="SUPFAM" id="SSF55781">
    <property type="entry name" value="GAF domain-like"/>
    <property type="match status" value="1"/>
</dbReference>
<dbReference type="InterPro" id="IPR014757">
    <property type="entry name" value="Tscrpt_reg_IclR_C"/>
</dbReference>
<dbReference type="PANTHER" id="PTHR30136">
    <property type="entry name" value="HELIX-TURN-HELIX TRANSCRIPTIONAL REGULATOR, ICLR FAMILY"/>
    <property type="match status" value="1"/>
</dbReference>
<evidence type="ECO:0000256" key="2">
    <source>
        <dbReference type="ARBA" id="ARBA00023125"/>
    </source>
</evidence>
<dbReference type="InterPro" id="IPR036388">
    <property type="entry name" value="WH-like_DNA-bd_sf"/>
</dbReference>
<keyword evidence="1" id="KW-0805">Transcription regulation</keyword>
<name>A0A1H5TW59_9RHOB</name>
<dbReference type="GO" id="GO:0045892">
    <property type="term" value="P:negative regulation of DNA-templated transcription"/>
    <property type="evidence" value="ECO:0007669"/>
    <property type="project" value="TreeGrafter"/>
</dbReference>
<evidence type="ECO:0000313" key="6">
    <source>
        <dbReference type="EMBL" id="SEF67102.1"/>
    </source>
</evidence>
<dbReference type="InterPro" id="IPR005471">
    <property type="entry name" value="Tscrpt_reg_IclR_N"/>
</dbReference>
<dbReference type="SUPFAM" id="SSF46785">
    <property type="entry name" value="Winged helix' DNA-binding domain"/>
    <property type="match status" value="1"/>
</dbReference>
<organism evidence="6 7">
    <name type="scientific">Jhaorihella thermophila</name>
    <dbReference type="NCBI Taxonomy" id="488547"/>
    <lineage>
        <taxon>Bacteria</taxon>
        <taxon>Pseudomonadati</taxon>
        <taxon>Pseudomonadota</taxon>
        <taxon>Alphaproteobacteria</taxon>
        <taxon>Rhodobacterales</taxon>
        <taxon>Paracoccaceae</taxon>
        <taxon>Jhaorihella</taxon>
    </lineage>
</organism>
<accession>A0A1H5TW59</accession>
<dbReference type="OrthoDB" id="6811967at2"/>
<dbReference type="Proteomes" id="UP000236742">
    <property type="component" value="Unassembled WGS sequence"/>
</dbReference>
<keyword evidence="2 6" id="KW-0238">DNA-binding</keyword>
<keyword evidence="7" id="KW-1185">Reference proteome</keyword>
<evidence type="ECO:0000259" key="5">
    <source>
        <dbReference type="PROSITE" id="PS51078"/>
    </source>
</evidence>
<dbReference type="GO" id="GO:0003677">
    <property type="term" value="F:DNA binding"/>
    <property type="evidence" value="ECO:0007669"/>
    <property type="project" value="UniProtKB-KW"/>
</dbReference>
<keyword evidence="3" id="KW-0804">Transcription</keyword>
<sequence length="259" mass="27515">MGTVTKALNLLSFFTQNRHEIGLSDLTRLSGLNKATVYRLMGELQEAGFVEQVGPDRAYRLGPEVLRLAALREAAVPILSVSRGILDRLCDATGETAHLSLLRGTQLVTLGHAYSPRHATRVMMDDAEILSFHGTASGLAVLAWADDAFVDAALAGPLAAHTTDTVTDPGAIRAMLDQVRADGIAESVGRFEADVHSHAAPVFGADQRPIGALAVAAPVSRMTPAQRATIRAELRAAARDLTQRTGGFFPPEYPQEAAA</sequence>
<proteinExistence type="predicted"/>
<dbReference type="InterPro" id="IPR029016">
    <property type="entry name" value="GAF-like_dom_sf"/>
</dbReference>
<dbReference type="Gene3D" id="3.30.450.40">
    <property type="match status" value="1"/>
</dbReference>
<evidence type="ECO:0000259" key="4">
    <source>
        <dbReference type="PROSITE" id="PS51077"/>
    </source>
</evidence>
<feature type="domain" description="IclR-ED" evidence="5">
    <location>
        <begin position="64"/>
        <end position="247"/>
    </location>
</feature>
<evidence type="ECO:0000256" key="1">
    <source>
        <dbReference type="ARBA" id="ARBA00023015"/>
    </source>
</evidence>
<evidence type="ECO:0000313" key="7">
    <source>
        <dbReference type="Proteomes" id="UP000236742"/>
    </source>
</evidence>
<dbReference type="RefSeq" id="WP_104007223.1">
    <property type="nucleotide sequence ID" value="NZ_FNVD01000003.1"/>
</dbReference>